<dbReference type="EMBL" id="JABFUD020000025">
    <property type="protein sequence ID" value="KAI5059411.1"/>
    <property type="molecule type" value="Genomic_DNA"/>
</dbReference>
<organism evidence="1 2">
    <name type="scientific">Adiantum capillus-veneris</name>
    <name type="common">Maidenhair fern</name>
    <dbReference type="NCBI Taxonomy" id="13818"/>
    <lineage>
        <taxon>Eukaryota</taxon>
        <taxon>Viridiplantae</taxon>
        <taxon>Streptophyta</taxon>
        <taxon>Embryophyta</taxon>
        <taxon>Tracheophyta</taxon>
        <taxon>Polypodiopsida</taxon>
        <taxon>Polypodiidae</taxon>
        <taxon>Polypodiales</taxon>
        <taxon>Pteridineae</taxon>
        <taxon>Pteridaceae</taxon>
        <taxon>Vittarioideae</taxon>
        <taxon>Adiantum</taxon>
    </lineage>
</organism>
<keyword evidence="2" id="KW-1185">Reference proteome</keyword>
<protein>
    <submittedName>
        <fullName evidence="1">Uncharacterized protein</fullName>
    </submittedName>
</protein>
<proteinExistence type="predicted"/>
<dbReference type="AlphaFoldDB" id="A0A9D4Z4E2"/>
<comment type="caution">
    <text evidence="1">The sequence shown here is derived from an EMBL/GenBank/DDBJ whole genome shotgun (WGS) entry which is preliminary data.</text>
</comment>
<evidence type="ECO:0000313" key="2">
    <source>
        <dbReference type="Proteomes" id="UP000886520"/>
    </source>
</evidence>
<name>A0A9D4Z4E2_ADICA</name>
<dbReference type="Proteomes" id="UP000886520">
    <property type="component" value="Chromosome 25"/>
</dbReference>
<evidence type="ECO:0000313" key="1">
    <source>
        <dbReference type="EMBL" id="KAI5059411.1"/>
    </source>
</evidence>
<gene>
    <name evidence="1" type="ORF">GOP47_0025730</name>
</gene>
<reference evidence="1" key="1">
    <citation type="submission" date="2021-01" db="EMBL/GenBank/DDBJ databases">
        <title>Adiantum capillus-veneris genome.</title>
        <authorList>
            <person name="Fang Y."/>
            <person name="Liao Q."/>
        </authorList>
    </citation>
    <scope>NUCLEOTIDE SEQUENCE</scope>
    <source>
        <strain evidence="1">H3</strain>
        <tissue evidence="1">Leaf</tissue>
    </source>
</reference>
<sequence>MARLDLLYHATELTATQHVTGLQTSGFLEVDSTKKGTDLRDTLVTPEHCEQVIFHPTKSASNWWYVIEEVAKVRVEAGSLHHLGSGGWASFEADFWSMIGCDPTPYEREYASKKGLNALMDILSSRGGMNPIDMLLGRDETFD</sequence>
<accession>A0A9D4Z4E2</accession>